<evidence type="ECO:0000256" key="7">
    <source>
        <dbReference type="ARBA" id="ARBA00023237"/>
    </source>
</evidence>
<comment type="similarity">
    <text evidence="2">Belongs to the outer membrane factor (OMF) (TC 1.B.17) family.</text>
</comment>
<keyword evidence="7" id="KW-0998">Cell outer membrane</keyword>
<dbReference type="RefSeq" id="WP_168125836.1">
    <property type="nucleotide sequence ID" value="NZ_JBDJLH010000005.1"/>
</dbReference>
<evidence type="ECO:0000256" key="3">
    <source>
        <dbReference type="ARBA" id="ARBA00022448"/>
    </source>
</evidence>
<dbReference type="Pfam" id="PF02321">
    <property type="entry name" value="OEP"/>
    <property type="match status" value="1"/>
</dbReference>
<evidence type="ECO:0000256" key="1">
    <source>
        <dbReference type="ARBA" id="ARBA00004442"/>
    </source>
</evidence>
<dbReference type="Gene3D" id="1.20.1600.10">
    <property type="entry name" value="Outer membrane efflux proteins (OEP)"/>
    <property type="match status" value="1"/>
</dbReference>
<dbReference type="InterPro" id="IPR051906">
    <property type="entry name" value="TolC-like"/>
</dbReference>
<keyword evidence="8" id="KW-0732">Signal</keyword>
<dbReference type="PANTHER" id="PTHR30026:SF20">
    <property type="entry name" value="OUTER MEMBRANE PROTEIN TOLC"/>
    <property type="match status" value="1"/>
</dbReference>
<evidence type="ECO:0000256" key="4">
    <source>
        <dbReference type="ARBA" id="ARBA00022452"/>
    </source>
</evidence>
<name>A0ABV0BMN3_9SPHI</name>
<evidence type="ECO:0000313" key="9">
    <source>
        <dbReference type="EMBL" id="MEN5376080.1"/>
    </source>
</evidence>
<comment type="subcellular location">
    <subcellularLocation>
        <location evidence="1">Cell outer membrane</location>
    </subcellularLocation>
</comment>
<dbReference type="EMBL" id="JBDJNQ010000001">
    <property type="protein sequence ID" value="MEN5376080.1"/>
    <property type="molecule type" value="Genomic_DNA"/>
</dbReference>
<organism evidence="9 10">
    <name type="scientific">Sphingobacterium kitahiroshimense</name>
    <dbReference type="NCBI Taxonomy" id="470446"/>
    <lineage>
        <taxon>Bacteria</taxon>
        <taxon>Pseudomonadati</taxon>
        <taxon>Bacteroidota</taxon>
        <taxon>Sphingobacteriia</taxon>
        <taxon>Sphingobacteriales</taxon>
        <taxon>Sphingobacteriaceae</taxon>
        <taxon>Sphingobacterium</taxon>
    </lineage>
</organism>
<evidence type="ECO:0000256" key="2">
    <source>
        <dbReference type="ARBA" id="ARBA00007613"/>
    </source>
</evidence>
<evidence type="ECO:0000256" key="6">
    <source>
        <dbReference type="ARBA" id="ARBA00023136"/>
    </source>
</evidence>
<accession>A0ABV0BMN3</accession>
<dbReference type="PANTHER" id="PTHR30026">
    <property type="entry name" value="OUTER MEMBRANE PROTEIN TOLC"/>
    <property type="match status" value="1"/>
</dbReference>
<feature type="chain" id="PRO_5047064342" evidence="8">
    <location>
        <begin position="22"/>
        <end position="434"/>
    </location>
</feature>
<keyword evidence="4" id="KW-1134">Transmembrane beta strand</keyword>
<reference evidence="9 10" key="1">
    <citation type="submission" date="2024-04" db="EMBL/GenBank/DDBJ databases">
        <title>WGS of bacteria from Torrens River.</title>
        <authorList>
            <person name="Wyrsch E.R."/>
            <person name="Drigo B."/>
        </authorList>
    </citation>
    <scope>NUCLEOTIDE SEQUENCE [LARGE SCALE GENOMIC DNA]</scope>
    <source>
        <strain evidence="9 10">TWI391</strain>
    </source>
</reference>
<evidence type="ECO:0000313" key="10">
    <source>
        <dbReference type="Proteomes" id="UP001409291"/>
    </source>
</evidence>
<dbReference type="InterPro" id="IPR003423">
    <property type="entry name" value="OMP_efflux"/>
</dbReference>
<keyword evidence="10" id="KW-1185">Reference proteome</keyword>
<evidence type="ECO:0000256" key="5">
    <source>
        <dbReference type="ARBA" id="ARBA00022692"/>
    </source>
</evidence>
<dbReference type="SUPFAM" id="SSF56954">
    <property type="entry name" value="Outer membrane efflux proteins (OEP)"/>
    <property type="match status" value="1"/>
</dbReference>
<keyword evidence="3" id="KW-0813">Transport</keyword>
<evidence type="ECO:0000256" key="8">
    <source>
        <dbReference type="SAM" id="SignalP"/>
    </source>
</evidence>
<keyword evidence="5" id="KW-0812">Transmembrane</keyword>
<proteinExistence type="inferred from homology"/>
<protein>
    <submittedName>
        <fullName evidence="9">TolC family protein</fullName>
    </submittedName>
</protein>
<gene>
    <name evidence="9" type="ORF">ABE541_02290</name>
</gene>
<feature type="signal peptide" evidence="8">
    <location>
        <begin position="1"/>
        <end position="21"/>
    </location>
</feature>
<dbReference type="Proteomes" id="UP001409291">
    <property type="component" value="Unassembled WGS sequence"/>
</dbReference>
<keyword evidence="6" id="KW-0472">Membrane</keyword>
<sequence>MNIKIGKLALLLFCLQGVAFAQQGDPLTLQEVIRLAQTQSLEAKASETKIKGRKLELDASKNSLLPDAKLSGQYLAMTSPDVKLRIPVSSSSDPMDIKANQLMLGQASVSMPIYTGGKIKNSIAAAGNAVKMEEFSALALKDQLAEQGISLYINLYKAQQTALLMEENIKRSEQRVTDFKAMEANGIIPRNDLLKAELQLSNYKVSLQEAKKNANVLNYQLVNFLKLDEATQVSAINLDEAPIAGDFSDVQTALANRNELKALQAQHDIALNKVNIEKSNALPKIALTGGYAALDVHNLVTVKNAVNVGVGVSYDIGSLYKNKKNVNIARNQVSQVDENVVIMNDKIKVQVQQANENYHLTISQNQLYTEAVNQANENYRIVKDKYDNGVADTDDLLEADVQQLQSKINLAISKANTVEKYYDLLLVNGQLTTK</sequence>
<comment type="caution">
    <text evidence="9">The sequence shown here is derived from an EMBL/GenBank/DDBJ whole genome shotgun (WGS) entry which is preliminary data.</text>
</comment>